<protein>
    <recommendedName>
        <fullName evidence="4">Secreted protein</fullName>
    </recommendedName>
</protein>
<gene>
    <name evidence="2" type="ORF">DPMN_043315</name>
</gene>
<feature type="signal peptide" evidence="1">
    <location>
        <begin position="1"/>
        <end position="23"/>
    </location>
</feature>
<reference evidence="2" key="2">
    <citation type="submission" date="2020-11" db="EMBL/GenBank/DDBJ databases">
        <authorList>
            <person name="McCartney M.A."/>
            <person name="Auch B."/>
            <person name="Kono T."/>
            <person name="Mallez S."/>
            <person name="Becker A."/>
            <person name="Gohl D.M."/>
            <person name="Silverstein K.A.T."/>
            <person name="Koren S."/>
            <person name="Bechman K.B."/>
            <person name="Herman A."/>
            <person name="Abrahante J.E."/>
            <person name="Garbe J."/>
        </authorList>
    </citation>
    <scope>NUCLEOTIDE SEQUENCE</scope>
    <source>
        <strain evidence="2">Duluth1</strain>
        <tissue evidence="2">Whole animal</tissue>
    </source>
</reference>
<evidence type="ECO:0000313" key="3">
    <source>
        <dbReference type="Proteomes" id="UP000828390"/>
    </source>
</evidence>
<proteinExistence type="predicted"/>
<reference evidence="2" key="1">
    <citation type="journal article" date="2019" name="bioRxiv">
        <title>The Genome of the Zebra Mussel, Dreissena polymorpha: A Resource for Invasive Species Research.</title>
        <authorList>
            <person name="McCartney M.A."/>
            <person name="Auch B."/>
            <person name="Kono T."/>
            <person name="Mallez S."/>
            <person name="Zhang Y."/>
            <person name="Obille A."/>
            <person name="Becker A."/>
            <person name="Abrahante J.E."/>
            <person name="Garbe J."/>
            <person name="Badalamenti J.P."/>
            <person name="Herman A."/>
            <person name="Mangelson H."/>
            <person name="Liachko I."/>
            <person name="Sullivan S."/>
            <person name="Sone E.D."/>
            <person name="Koren S."/>
            <person name="Silverstein K.A.T."/>
            <person name="Beckman K.B."/>
            <person name="Gohl D.M."/>
        </authorList>
    </citation>
    <scope>NUCLEOTIDE SEQUENCE</scope>
    <source>
        <strain evidence="2">Duluth1</strain>
        <tissue evidence="2">Whole animal</tissue>
    </source>
</reference>
<evidence type="ECO:0008006" key="4">
    <source>
        <dbReference type="Google" id="ProtNLM"/>
    </source>
</evidence>
<sequence>MDLRPFNMSWSVSCAACVVAVKAHSGLAVSAATYAYKGRVGCRPQLSDLSLCAPVLSCPIRMHMAQPFETTGKSGHAMNGCPLQHICYLSRGRSMRFQVRIGGSAYGRRLVFSPWTRARPWIRFRIEECLARRPYTQLPCACSQHAVVPHSFR</sequence>
<comment type="caution">
    <text evidence="2">The sequence shown here is derived from an EMBL/GenBank/DDBJ whole genome shotgun (WGS) entry which is preliminary data.</text>
</comment>
<accession>A0A9D4D0R6</accession>
<organism evidence="2 3">
    <name type="scientific">Dreissena polymorpha</name>
    <name type="common">Zebra mussel</name>
    <name type="synonym">Mytilus polymorpha</name>
    <dbReference type="NCBI Taxonomy" id="45954"/>
    <lineage>
        <taxon>Eukaryota</taxon>
        <taxon>Metazoa</taxon>
        <taxon>Spiralia</taxon>
        <taxon>Lophotrochozoa</taxon>
        <taxon>Mollusca</taxon>
        <taxon>Bivalvia</taxon>
        <taxon>Autobranchia</taxon>
        <taxon>Heteroconchia</taxon>
        <taxon>Euheterodonta</taxon>
        <taxon>Imparidentia</taxon>
        <taxon>Neoheterodontei</taxon>
        <taxon>Myida</taxon>
        <taxon>Dreissenoidea</taxon>
        <taxon>Dreissenidae</taxon>
        <taxon>Dreissena</taxon>
    </lineage>
</organism>
<dbReference type="Proteomes" id="UP000828390">
    <property type="component" value="Unassembled WGS sequence"/>
</dbReference>
<name>A0A9D4D0R6_DREPO</name>
<keyword evidence="1" id="KW-0732">Signal</keyword>
<keyword evidence="3" id="KW-1185">Reference proteome</keyword>
<dbReference type="AlphaFoldDB" id="A0A9D4D0R6"/>
<evidence type="ECO:0000313" key="2">
    <source>
        <dbReference type="EMBL" id="KAH3736742.1"/>
    </source>
</evidence>
<dbReference type="EMBL" id="JAIWYP010000011">
    <property type="protein sequence ID" value="KAH3736742.1"/>
    <property type="molecule type" value="Genomic_DNA"/>
</dbReference>
<feature type="chain" id="PRO_5039700312" description="Secreted protein" evidence="1">
    <location>
        <begin position="24"/>
        <end position="153"/>
    </location>
</feature>
<evidence type="ECO:0000256" key="1">
    <source>
        <dbReference type="SAM" id="SignalP"/>
    </source>
</evidence>